<dbReference type="AlphaFoldDB" id="A0AAV6TSP8"/>
<dbReference type="CDD" id="cd01647">
    <property type="entry name" value="RT_LTR"/>
    <property type="match status" value="1"/>
</dbReference>
<feature type="domain" description="Reverse transcriptase" evidence="2">
    <location>
        <begin position="61"/>
        <end position="127"/>
    </location>
</feature>
<comment type="caution">
    <text evidence="3">The sequence shown here is derived from an EMBL/GenBank/DDBJ whole genome shotgun (WGS) entry which is preliminary data.</text>
</comment>
<evidence type="ECO:0000259" key="2">
    <source>
        <dbReference type="Pfam" id="PF00078"/>
    </source>
</evidence>
<dbReference type="InterPro" id="IPR000477">
    <property type="entry name" value="RT_dom"/>
</dbReference>
<feature type="region of interest" description="Disordered" evidence="1">
    <location>
        <begin position="288"/>
        <end position="398"/>
    </location>
</feature>
<sequence length="398" mass="44765">MKVKHNTVHYIETTGPPIHSKPRRLNPKIYEEVKNEFQFMIDQGICRPSKSPWSTPLHIVSKASGDIRPVGDYRRLNSVTIPDRYPIPHIQDFSNALHGKCIFSKIDIVRAYFHIPIHPEHIPKTAANGLVEEFHRPLKAAIKAYNTDRWSDALPTILLGFRTTFKDTLQATTSELVYGTTIRLPGEFFEPTPSETPPNQLVEDLREHFANIRPAPTSSHGKPKVFIHPHLHRCTHVFLRTDKVCKPLQPPYEGPFKVLLRREKTFRIAIGRREVEVSLDRLKPAYYCAADEPPPTTSSNTPTGASPTANDPTTPSDNGPDLRTPTAPSNIEQETPPGDATAPEPSQVPRTTVPRRSSRPRPQTETKTTRGAADDTIPKPILKTSSGRTIRQPLRFLE</sequence>
<evidence type="ECO:0000313" key="3">
    <source>
        <dbReference type="EMBL" id="KAG8174937.1"/>
    </source>
</evidence>
<feature type="compositionally biased region" description="Basic and acidic residues" evidence="1">
    <location>
        <begin position="362"/>
        <end position="377"/>
    </location>
</feature>
<name>A0AAV6TSP8_9ARAC</name>
<keyword evidence="4" id="KW-1185">Reference proteome</keyword>
<organism evidence="3 4">
    <name type="scientific">Oedothorax gibbosus</name>
    <dbReference type="NCBI Taxonomy" id="931172"/>
    <lineage>
        <taxon>Eukaryota</taxon>
        <taxon>Metazoa</taxon>
        <taxon>Ecdysozoa</taxon>
        <taxon>Arthropoda</taxon>
        <taxon>Chelicerata</taxon>
        <taxon>Arachnida</taxon>
        <taxon>Araneae</taxon>
        <taxon>Araneomorphae</taxon>
        <taxon>Entelegynae</taxon>
        <taxon>Araneoidea</taxon>
        <taxon>Linyphiidae</taxon>
        <taxon>Erigoninae</taxon>
        <taxon>Oedothorax</taxon>
    </lineage>
</organism>
<dbReference type="SUPFAM" id="SSF56672">
    <property type="entry name" value="DNA/RNA polymerases"/>
    <property type="match status" value="1"/>
</dbReference>
<evidence type="ECO:0000256" key="1">
    <source>
        <dbReference type="SAM" id="MobiDB-lite"/>
    </source>
</evidence>
<dbReference type="PANTHER" id="PTHR38681:SF1">
    <property type="entry name" value="RETROVIRUS-RELATED POL POLYPROTEIN FROM TRANSPOSON 412-LIKE PROTEIN"/>
    <property type="match status" value="1"/>
</dbReference>
<protein>
    <recommendedName>
        <fullName evidence="2">Reverse transcriptase domain-containing protein</fullName>
    </recommendedName>
</protein>
<dbReference type="Proteomes" id="UP000827092">
    <property type="component" value="Unassembled WGS sequence"/>
</dbReference>
<dbReference type="Gene3D" id="3.30.70.270">
    <property type="match status" value="1"/>
</dbReference>
<feature type="compositionally biased region" description="Low complexity" evidence="1">
    <location>
        <begin position="297"/>
        <end position="308"/>
    </location>
</feature>
<evidence type="ECO:0000313" key="4">
    <source>
        <dbReference type="Proteomes" id="UP000827092"/>
    </source>
</evidence>
<reference evidence="3 4" key="1">
    <citation type="journal article" date="2022" name="Nat. Ecol. Evol.">
        <title>A masculinizing supergene underlies an exaggerated male reproductive morph in a spider.</title>
        <authorList>
            <person name="Hendrickx F."/>
            <person name="De Corte Z."/>
            <person name="Sonet G."/>
            <person name="Van Belleghem S.M."/>
            <person name="Kostlbacher S."/>
            <person name="Vangestel C."/>
        </authorList>
    </citation>
    <scope>NUCLEOTIDE SEQUENCE [LARGE SCALE GENOMIC DNA]</scope>
    <source>
        <strain evidence="3">W744_W776</strain>
    </source>
</reference>
<dbReference type="InterPro" id="IPR043502">
    <property type="entry name" value="DNA/RNA_pol_sf"/>
</dbReference>
<dbReference type="Gene3D" id="3.10.10.10">
    <property type="entry name" value="HIV Type 1 Reverse Transcriptase, subunit A, domain 1"/>
    <property type="match status" value="1"/>
</dbReference>
<proteinExistence type="predicted"/>
<dbReference type="EMBL" id="JAFNEN010001109">
    <property type="protein sequence ID" value="KAG8174937.1"/>
    <property type="molecule type" value="Genomic_DNA"/>
</dbReference>
<accession>A0AAV6TSP8</accession>
<dbReference type="PANTHER" id="PTHR38681">
    <property type="entry name" value="RETROVIRUS-RELATED POL POLYPROTEIN FROM TRANSPOSON 412-LIKE PROTEIN-RELATED"/>
    <property type="match status" value="1"/>
</dbReference>
<gene>
    <name evidence="3" type="ORF">JTE90_017615</name>
</gene>
<dbReference type="GO" id="GO:0071897">
    <property type="term" value="P:DNA biosynthetic process"/>
    <property type="evidence" value="ECO:0007669"/>
    <property type="project" value="UniProtKB-ARBA"/>
</dbReference>
<dbReference type="InterPro" id="IPR043128">
    <property type="entry name" value="Rev_trsase/Diguanyl_cyclase"/>
</dbReference>
<dbReference type="Pfam" id="PF00078">
    <property type="entry name" value="RVT_1"/>
    <property type="match status" value="1"/>
</dbReference>